<dbReference type="STRING" id="1121485.GCA_000426485_02653"/>
<keyword evidence="6 8" id="KW-1015">Disulfide bond</keyword>
<dbReference type="Proteomes" id="UP000297861">
    <property type="component" value="Unassembled WGS sequence"/>
</dbReference>
<dbReference type="Gene3D" id="3.20.20.70">
    <property type="entry name" value="Aldolase class I"/>
    <property type="match status" value="1"/>
</dbReference>
<dbReference type="EMBL" id="SOML01000002">
    <property type="protein sequence ID" value="TFD97898.1"/>
    <property type="molecule type" value="Genomic_DNA"/>
</dbReference>
<dbReference type="PROSITE" id="PS00512">
    <property type="entry name" value="ALPHA_GALACTOSIDASE"/>
    <property type="match status" value="1"/>
</dbReference>
<dbReference type="GO" id="GO:0016052">
    <property type="term" value="P:carbohydrate catabolic process"/>
    <property type="evidence" value="ECO:0007669"/>
    <property type="project" value="UniProtKB-ARBA"/>
</dbReference>
<organism evidence="10 11">
    <name type="scientific">Dysgonomonas capnocytophagoides</name>
    <dbReference type="NCBI Taxonomy" id="45254"/>
    <lineage>
        <taxon>Bacteria</taxon>
        <taxon>Pseudomonadati</taxon>
        <taxon>Bacteroidota</taxon>
        <taxon>Bacteroidia</taxon>
        <taxon>Bacteroidales</taxon>
        <taxon>Dysgonomonadaceae</taxon>
        <taxon>Dysgonomonas</taxon>
    </lineage>
</organism>
<comment type="similarity">
    <text evidence="2 8">Belongs to the glycosyl hydrolase 27 family.</text>
</comment>
<evidence type="ECO:0000256" key="7">
    <source>
        <dbReference type="ARBA" id="ARBA00023295"/>
    </source>
</evidence>
<dbReference type="OrthoDB" id="9807519at2"/>
<keyword evidence="4" id="KW-0732">Signal</keyword>
<evidence type="ECO:0000313" key="10">
    <source>
        <dbReference type="EMBL" id="TFD97898.1"/>
    </source>
</evidence>
<dbReference type="CDD" id="cd14792">
    <property type="entry name" value="GH27"/>
    <property type="match status" value="1"/>
</dbReference>
<accession>A0A4Y8L764</accession>
<dbReference type="AlphaFoldDB" id="A0A4Y8L764"/>
<evidence type="ECO:0000256" key="1">
    <source>
        <dbReference type="ARBA" id="ARBA00001255"/>
    </source>
</evidence>
<dbReference type="SUPFAM" id="SSF51011">
    <property type="entry name" value="Glycosyl hydrolase domain"/>
    <property type="match status" value="1"/>
</dbReference>
<dbReference type="InterPro" id="IPR041233">
    <property type="entry name" value="Melibiase_C"/>
</dbReference>
<dbReference type="Gene3D" id="2.60.40.1180">
    <property type="entry name" value="Golgi alpha-mannosidase II"/>
    <property type="match status" value="1"/>
</dbReference>
<keyword evidence="7 8" id="KW-0326">Glycosidase</keyword>
<sequence>MKLKEILLTTSLFLITLSGYCQQEFGTKDKSGENTFDQLAQIPPMGWNSWNKFGCRVSEKLIKEMADAMVSSGMKSAGYEYVVIDDCWQTGRDKNGNIIVDPEHFPNGMKPVADYIHSLGLKFGIYSCAGSLTCQGRPGSRGYQFQDARQYAEWGVDYLKYDWCYNEDQDAKSAYKTMSDALKASGRPIVFSICEWGENKPWEWAKGIGHLWRITADIRDCFDCQFNWGGVGVLQILDKAMTIDKHSGPGHWNDLEMLEIGNGGQTQIEYKSHFAIWCMMAAPLMAGNDLREMDSFTKELLTNKEAIAINQDKLGRSAFRYLHLNGIDILVKPLSGGDAAFLFINRNNFKIDLDYDWNMDTVYDSDLENGALYMKRSPRTVRNVWTHQNEGDTQTRLKKTLEPHESLFYRLNK</sequence>
<dbReference type="PRINTS" id="PR00740">
    <property type="entry name" value="GLHYDRLASE27"/>
</dbReference>
<dbReference type="InterPro" id="IPR017853">
    <property type="entry name" value="GH"/>
</dbReference>
<dbReference type="Pfam" id="PF17801">
    <property type="entry name" value="Melibiase_C"/>
    <property type="match status" value="1"/>
</dbReference>
<evidence type="ECO:0000256" key="6">
    <source>
        <dbReference type="ARBA" id="ARBA00023157"/>
    </source>
</evidence>
<dbReference type="GO" id="GO:0004557">
    <property type="term" value="F:alpha-galactosidase activity"/>
    <property type="evidence" value="ECO:0007669"/>
    <property type="project" value="UniProtKB-EC"/>
</dbReference>
<dbReference type="InterPro" id="IPR002241">
    <property type="entry name" value="Glyco_hydro_27"/>
</dbReference>
<dbReference type="RefSeq" id="WP_134435659.1">
    <property type="nucleotide sequence ID" value="NZ_SOML01000002.1"/>
</dbReference>
<dbReference type="PANTHER" id="PTHR11452:SF75">
    <property type="entry name" value="ALPHA-GALACTOSIDASE MEL1"/>
    <property type="match status" value="1"/>
</dbReference>
<evidence type="ECO:0000256" key="3">
    <source>
        <dbReference type="ARBA" id="ARBA00012755"/>
    </source>
</evidence>
<comment type="caution">
    <text evidence="10">The sequence shown here is derived from an EMBL/GenBank/DDBJ whole genome shotgun (WGS) entry which is preliminary data.</text>
</comment>
<keyword evidence="5 8" id="KW-0378">Hydrolase</keyword>
<dbReference type="FunFam" id="3.20.20.70:FF:000202">
    <property type="entry name" value="Alpha-galactosidase"/>
    <property type="match status" value="1"/>
</dbReference>
<dbReference type="InterPro" id="IPR000111">
    <property type="entry name" value="Glyco_hydro_27/36_CS"/>
</dbReference>
<reference evidence="10 11" key="1">
    <citation type="submission" date="2019-03" db="EMBL/GenBank/DDBJ databases">
        <title>San Antonio Military Medical Center submission to MRSN (WRAIR), pending publication.</title>
        <authorList>
            <person name="Blyth D.M."/>
            <person name="Mccarthy S.L."/>
            <person name="Schall S.E."/>
            <person name="Stam J.A."/>
            <person name="Ong A.C."/>
            <person name="Mcgann P.T."/>
        </authorList>
    </citation>
    <scope>NUCLEOTIDE SEQUENCE [LARGE SCALE GENOMIC DNA]</scope>
    <source>
        <strain evidence="10 11">MRSN571793</strain>
    </source>
</reference>
<feature type="domain" description="Alpha galactosidase C-terminal" evidence="9">
    <location>
        <begin position="326"/>
        <end position="411"/>
    </location>
</feature>
<evidence type="ECO:0000256" key="4">
    <source>
        <dbReference type="ARBA" id="ARBA00022729"/>
    </source>
</evidence>
<evidence type="ECO:0000313" key="11">
    <source>
        <dbReference type="Proteomes" id="UP000297861"/>
    </source>
</evidence>
<evidence type="ECO:0000256" key="8">
    <source>
        <dbReference type="RuleBase" id="RU361168"/>
    </source>
</evidence>
<proteinExistence type="inferred from homology"/>
<protein>
    <recommendedName>
        <fullName evidence="3 8">Alpha-galactosidase</fullName>
        <ecNumber evidence="3 8">3.2.1.22</ecNumber>
    </recommendedName>
    <alternativeName>
        <fullName evidence="8">Melibiase</fullName>
    </alternativeName>
</protein>
<keyword evidence="11" id="KW-1185">Reference proteome</keyword>
<evidence type="ECO:0000256" key="5">
    <source>
        <dbReference type="ARBA" id="ARBA00022801"/>
    </source>
</evidence>
<dbReference type="EC" id="3.2.1.22" evidence="3 8"/>
<dbReference type="Pfam" id="PF16499">
    <property type="entry name" value="Melibiase_2"/>
    <property type="match status" value="1"/>
</dbReference>
<evidence type="ECO:0000259" key="9">
    <source>
        <dbReference type="Pfam" id="PF17801"/>
    </source>
</evidence>
<dbReference type="PANTHER" id="PTHR11452">
    <property type="entry name" value="ALPHA-GALACTOSIDASE/ALPHA-N-ACETYLGALACTOSAMINIDASE"/>
    <property type="match status" value="1"/>
</dbReference>
<dbReference type="InterPro" id="IPR013780">
    <property type="entry name" value="Glyco_hydro_b"/>
</dbReference>
<evidence type="ECO:0000256" key="2">
    <source>
        <dbReference type="ARBA" id="ARBA00009743"/>
    </source>
</evidence>
<name>A0A4Y8L764_9BACT</name>
<comment type="catalytic activity">
    <reaction evidence="1 8">
        <text>Hydrolysis of terminal, non-reducing alpha-D-galactose residues in alpha-D-galactosides, including galactose oligosaccharides, galactomannans and galactolipids.</text>
        <dbReference type="EC" id="3.2.1.22"/>
    </reaction>
</comment>
<gene>
    <name evidence="10" type="ORF">E2605_04580</name>
</gene>
<dbReference type="InterPro" id="IPR013785">
    <property type="entry name" value="Aldolase_TIM"/>
</dbReference>
<dbReference type="SUPFAM" id="SSF51445">
    <property type="entry name" value="(Trans)glycosidases"/>
    <property type="match status" value="1"/>
</dbReference>